<proteinExistence type="predicted"/>
<keyword evidence="2" id="KW-0067">ATP-binding</keyword>
<sequence>MENQREIQLKAWCEAVTGYAQGPLQPVSGDASFRRYFRGSDGQRSVIAVDAPPQQERLDIFVAVAEAYRAQGVPVPEIIAEHRGKGFMLLSDLGSTLLLSKLQRDNAPELYRQAIDLLPGIMTVIKTAEGPLPAYDEALLQRELALFKDWLLERHLGLELSPAEEQLWADFCELMVSNAQEQPQVGVHRDYHSRNLMVLTDNTLATIDFQDAVLGPVTYDLVSLLRDCYVAWPTELVQELAEYARTLLQENNQLARTVSAEQWQRWFDLMGIQRHTKAAGIFARLCHRDGKDGYLNDVPRTLNYLVEVAAAYPELAQYHSWLNERVLPAWHQQSNT</sequence>
<dbReference type="Gene3D" id="3.30.200.20">
    <property type="entry name" value="Phosphorylase Kinase, domain 1"/>
    <property type="match status" value="1"/>
</dbReference>
<dbReference type="OrthoDB" id="9809275at2"/>
<feature type="domain" description="Aminoglycoside phosphotransferase" evidence="3">
    <location>
        <begin position="24"/>
        <end position="243"/>
    </location>
</feature>
<evidence type="ECO:0000313" key="4">
    <source>
        <dbReference type="EMBL" id="SMQ80322.1"/>
    </source>
</evidence>
<name>A0A1Y6FXE9_9GAMM</name>
<dbReference type="SUPFAM" id="SSF56112">
    <property type="entry name" value="Protein kinase-like (PK-like)"/>
    <property type="match status" value="1"/>
</dbReference>
<evidence type="ECO:0000256" key="1">
    <source>
        <dbReference type="ARBA" id="ARBA00022741"/>
    </source>
</evidence>
<reference evidence="5" key="1">
    <citation type="submission" date="2017-04" db="EMBL/GenBank/DDBJ databases">
        <authorList>
            <person name="Varghese N."/>
            <person name="Submissions S."/>
        </authorList>
    </citation>
    <scope>NUCLEOTIDE SEQUENCE [LARGE SCALE GENOMIC DNA]</scope>
</reference>
<evidence type="ECO:0000256" key="2">
    <source>
        <dbReference type="ARBA" id="ARBA00022840"/>
    </source>
</evidence>
<dbReference type="Pfam" id="PF01636">
    <property type="entry name" value="APH"/>
    <property type="match status" value="1"/>
</dbReference>
<dbReference type="InterPro" id="IPR011009">
    <property type="entry name" value="Kinase-like_dom_sf"/>
</dbReference>
<dbReference type="Proteomes" id="UP000194450">
    <property type="component" value="Unassembled WGS sequence"/>
</dbReference>
<accession>A0A1Y6FXE9</accession>
<dbReference type="InterPro" id="IPR002575">
    <property type="entry name" value="Aminoglycoside_PTrfase"/>
</dbReference>
<protein>
    <recommendedName>
        <fullName evidence="3">Aminoglycoside phosphotransferase domain-containing protein</fullName>
    </recommendedName>
</protein>
<evidence type="ECO:0000259" key="3">
    <source>
        <dbReference type="Pfam" id="PF01636"/>
    </source>
</evidence>
<dbReference type="PANTHER" id="PTHR33540:SF1">
    <property type="entry name" value="N-ACETYLMURAMATE_N-ACETYLGLUCOSAMINE KINASE"/>
    <property type="match status" value="1"/>
</dbReference>
<dbReference type="AlphaFoldDB" id="A0A1Y6FXE9"/>
<evidence type="ECO:0000313" key="5">
    <source>
        <dbReference type="Proteomes" id="UP000194450"/>
    </source>
</evidence>
<dbReference type="RefSeq" id="WP_086435235.1">
    <property type="nucleotide sequence ID" value="NZ_FXWH01000003.1"/>
</dbReference>
<dbReference type="GO" id="GO:0005524">
    <property type="term" value="F:ATP binding"/>
    <property type="evidence" value="ECO:0007669"/>
    <property type="project" value="UniProtKB-KW"/>
</dbReference>
<dbReference type="PANTHER" id="PTHR33540">
    <property type="entry name" value="TRNA THREONYLCARBAMOYLADENOSINE BIOSYNTHESIS PROTEIN TSAE"/>
    <property type="match status" value="1"/>
</dbReference>
<gene>
    <name evidence="4" type="ORF">SAMN06297229_2092</name>
</gene>
<dbReference type="Gene3D" id="3.90.1200.10">
    <property type="match status" value="1"/>
</dbReference>
<keyword evidence="5" id="KW-1185">Reference proteome</keyword>
<keyword evidence="1" id="KW-0547">Nucleotide-binding</keyword>
<dbReference type="EMBL" id="FXWH01000003">
    <property type="protein sequence ID" value="SMQ80322.1"/>
    <property type="molecule type" value="Genomic_DNA"/>
</dbReference>
<organism evidence="4 5">
    <name type="scientific">Pseudidiomarina planktonica</name>
    <dbReference type="NCBI Taxonomy" id="1323738"/>
    <lineage>
        <taxon>Bacteria</taxon>
        <taxon>Pseudomonadati</taxon>
        <taxon>Pseudomonadota</taxon>
        <taxon>Gammaproteobacteria</taxon>
        <taxon>Alteromonadales</taxon>
        <taxon>Idiomarinaceae</taxon>
        <taxon>Pseudidiomarina</taxon>
    </lineage>
</organism>